<dbReference type="HOGENOM" id="CLU_101906_0_0_1"/>
<evidence type="ECO:0000259" key="9">
    <source>
        <dbReference type="PROSITE" id="PS50888"/>
    </source>
</evidence>
<keyword evidence="3" id="KW-0524">Neurogenesis</keyword>
<evidence type="ECO:0000256" key="2">
    <source>
        <dbReference type="ARBA" id="ARBA00022782"/>
    </source>
</evidence>
<dbReference type="STRING" id="135651.G0NHY9"/>
<keyword evidence="7" id="KW-0539">Nucleus</keyword>
<dbReference type="EMBL" id="GL379887">
    <property type="protein sequence ID" value="EGT31622.1"/>
    <property type="molecule type" value="Genomic_DNA"/>
</dbReference>
<keyword evidence="2" id="KW-0221">Differentiation</keyword>
<feature type="domain" description="BHLH" evidence="9">
    <location>
        <begin position="16"/>
        <end position="68"/>
    </location>
</feature>
<gene>
    <name evidence="10" type="ORF">CAEBREN_24600</name>
</gene>
<dbReference type="Proteomes" id="UP000008068">
    <property type="component" value="Unassembled WGS sequence"/>
</dbReference>
<dbReference type="SUPFAM" id="SSF47459">
    <property type="entry name" value="HLH, helix-loop-helix DNA-binding domain"/>
    <property type="match status" value="1"/>
</dbReference>
<evidence type="ECO:0000256" key="8">
    <source>
        <dbReference type="SAM" id="MobiDB-lite"/>
    </source>
</evidence>
<evidence type="ECO:0000313" key="11">
    <source>
        <dbReference type="Proteomes" id="UP000008068"/>
    </source>
</evidence>
<dbReference type="SMART" id="SM00353">
    <property type="entry name" value="HLH"/>
    <property type="match status" value="1"/>
</dbReference>
<protein>
    <recommendedName>
        <fullName evidence="9">BHLH domain-containing protein</fullName>
    </recommendedName>
</protein>
<feature type="region of interest" description="Disordered" evidence="8">
    <location>
        <begin position="128"/>
        <end position="150"/>
    </location>
</feature>
<dbReference type="GO" id="GO:0061564">
    <property type="term" value="P:axon development"/>
    <property type="evidence" value="ECO:0007669"/>
    <property type="project" value="TreeGrafter"/>
</dbReference>
<organism evidence="11">
    <name type="scientific">Caenorhabditis brenneri</name>
    <name type="common">Nematode worm</name>
    <dbReference type="NCBI Taxonomy" id="135651"/>
    <lineage>
        <taxon>Eukaryota</taxon>
        <taxon>Metazoa</taxon>
        <taxon>Ecdysozoa</taxon>
        <taxon>Nematoda</taxon>
        <taxon>Chromadorea</taxon>
        <taxon>Rhabditida</taxon>
        <taxon>Rhabditina</taxon>
        <taxon>Rhabditomorpha</taxon>
        <taxon>Rhabditoidea</taxon>
        <taxon>Rhabditidae</taxon>
        <taxon>Peloderinae</taxon>
        <taxon>Caenorhabditis</taxon>
    </lineage>
</organism>
<dbReference type="InterPro" id="IPR050359">
    <property type="entry name" value="bHLH_transcription_factors"/>
</dbReference>
<evidence type="ECO:0000256" key="3">
    <source>
        <dbReference type="ARBA" id="ARBA00022902"/>
    </source>
</evidence>
<dbReference type="GO" id="GO:0046983">
    <property type="term" value="F:protein dimerization activity"/>
    <property type="evidence" value="ECO:0007669"/>
    <property type="project" value="InterPro"/>
</dbReference>
<dbReference type="PANTHER" id="PTHR19290:SF134">
    <property type="entry name" value="NEUROGENIC DIFFERENTIATION FACTOR 1"/>
    <property type="match status" value="1"/>
</dbReference>
<dbReference type="PANTHER" id="PTHR19290">
    <property type="entry name" value="BASIC HELIX-LOOP-HELIX PROTEIN NEUROGENIN-RELATED"/>
    <property type="match status" value="1"/>
</dbReference>
<dbReference type="GO" id="GO:0000981">
    <property type="term" value="F:DNA-binding transcription factor activity, RNA polymerase II-specific"/>
    <property type="evidence" value="ECO:0007669"/>
    <property type="project" value="TreeGrafter"/>
</dbReference>
<keyword evidence="11" id="KW-1185">Reference proteome</keyword>
<dbReference type="Gene3D" id="4.10.280.10">
    <property type="entry name" value="Helix-loop-helix DNA-binding domain"/>
    <property type="match status" value="1"/>
</dbReference>
<dbReference type="OrthoDB" id="10039134at2759"/>
<keyword evidence="6" id="KW-0804">Transcription</keyword>
<dbReference type="GO" id="GO:0070888">
    <property type="term" value="F:E-box binding"/>
    <property type="evidence" value="ECO:0007669"/>
    <property type="project" value="TreeGrafter"/>
</dbReference>
<keyword evidence="1" id="KW-0217">Developmental protein</keyword>
<dbReference type="GO" id="GO:0045944">
    <property type="term" value="P:positive regulation of transcription by RNA polymerase II"/>
    <property type="evidence" value="ECO:0007669"/>
    <property type="project" value="TreeGrafter"/>
</dbReference>
<sequence>MRPKNTPNLAPKNLEKQKVRHATRERTRMHTIGEALDTLRDNIPITTKQHKLSKIETLRLARNYIEALQKMLQTNEQPTPLQYVHTLANGLSPTTTNMLADMWQVNPGLLTQTSQLHMSSDFFSPSQHALHFHSSSHPQPDSTTSCSFPMSSRSPPQHYYSLNQPHAAHRETITEWSEHHHMYKSNNFDKPL</sequence>
<dbReference type="InParanoid" id="G0NHY9"/>
<evidence type="ECO:0000256" key="4">
    <source>
        <dbReference type="ARBA" id="ARBA00023015"/>
    </source>
</evidence>
<dbReference type="InterPro" id="IPR011598">
    <property type="entry name" value="bHLH_dom"/>
</dbReference>
<dbReference type="AlphaFoldDB" id="G0NHY9"/>
<accession>G0NHY9</accession>
<evidence type="ECO:0000256" key="5">
    <source>
        <dbReference type="ARBA" id="ARBA00023125"/>
    </source>
</evidence>
<dbReference type="eggNOG" id="KOG3898">
    <property type="taxonomic scope" value="Eukaryota"/>
</dbReference>
<evidence type="ECO:0000256" key="1">
    <source>
        <dbReference type="ARBA" id="ARBA00022473"/>
    </source>
</evidence>
<dbReference type="GO" id="GO:0007423">
    <property type="term" value="P:sensory organ development"/>
    <property type="evidence" value="ECO:0007669"/>
    <property type="project" value="TreeGrafter"/>
</dbReference>
<dbReference type="InterPro" id="IPR022575">
    <property type="entry name" value="NeuroD_DUF"/>
</dbReference>
<proteinExistence type="predicted"/>
<dbReference type="Pfam" id="PF00010">
    <property type="entry name" value="HLH"/>
    <property type="match status" value="1"/>
</dbReference>
<keyword evidence="4" id="KW-0805">Transcription regulation</keyword>
<name>G0NHY9_CAEBE</name>
<dbReference type="Pfam" id="PF12533">
    <property type="entry name" value="Neuro_bHLH"/>
    <property type="match status" value="1"/>
</dbReference>
<keyword evidence="5" id="KW-0238">DNA-binding</keyword>
<reference evidence="11" key="1">
    <citation type="submission" date="2011-07" db="EMBL/GenBank/DDBJ databases">
        <authorList>
            <consortium name="Caenorhabditis brenneri Sequencing and Analysis Consortium"/>
            <person name="Wilson R.K."/>
        </authorList>
    </citation>
    <scope>NUCLEOTIDE SEQUENCE [LARGE SCALE GENOMIC DNA]</scope>
    <source>
        <strain evidence="11">PB2801</strain>
    </source>
</reference>
<dbReference type="OMA" id="HHVYKTQ"/>
<evidence type="ECO:0000256" key="7">
    <source>
        <dbReference type="ARBA" id="ARBA00023242"/>
    </source>
</evidence>
<dbReference type="PROSITE" id="PS50888">
    <property type="entry name" value="BHLH"/>
    <property type="match status" value="1"/>
</dbReference>
<evidence type="ECO:0000313" key="10">
    <source>
        <dbReference type="EMBL" id="EGT31622.1"/>
    </source>
</evidence>
<evidence type="ECO:0000256" key="6">
    <source>
        <dbReference type="ARBA" id="ARBA00023163"/>
    </source>
</evidence>
<dbReference type="InterPro" id="IPR036638">
    <property type="entry name" value="HLH_DNA-bd_sf"/>
</dbReference>
<dbReference type="GO" id="GO:0005634">
    <property type="term" value="C:nucleus"/>
    <property type="evidence" value="ECO:0007669"/>
    <property type="project" value="TreeGrafter"/>
</dbReference>